<name>A0A251T509_HELAN</name>
<keyword evidence="1" id="KW-0732">Signal</keyword>
<gene>
    <name evidence="2" type="ORF">HannXRQ_Chr12g0378621</name>
</gene>
<evidence type="ECO:0000256" key="1">
    <source>
        <dbReference type="SAM" id="SignalP"/>
    </source>
</evidence>
<feature type="chain" id="PRO_5012603357" evidence="1">
    <location>
        <begin position="32"/>
        <end position="65"/>
    </location>
</feature>
<accession>A0A251T509</accession>
<keyword evidence="3" id="KW-1185">Reference proteome</keyword>
<evidence type="ECO:0000313" key="3">
    <source>
        <dbReference type="Proteomes" id="UP000215914"/>
    </source>
</evidence>
<protein>
    <submittedName>
        <fullName evidence="2">Uncharacterized protein</fullName>
    </submittedName>
</protein>
<feature type="signal peptide" evidence="1">
    <location>
        <begin position="1"/>
        <end position="31"/>
    </location>
</feature>
<reference evidence="3" key="1">
    <citation type="journal article" date="2017" name="Nature">
        <title>The sunflower genome provides insights into oil metabolism, flowering and Asterid evolution.</title>
        <authorList>
            <person name="Badouin H."/>
            <person name="Gouzy J."/>
            <person name="Grassa C.J."/>
            <person name="Murat F."/>
            <person name="Staton S.E."/>
            <person name="Cottret L."/>
            <person name="Lelandais-Briere C."/>
            <person name="Owens G.L."/>
            <person name="Carrere S."/>
            <person name="Mayjonade B."/>
            <person name="Legrand L."/>
            <person name="Gill N."/>
            <person name="Kane N.C."/>
            <person name="Bowers J.E."/>
            <person name="Hubner S."/>
            <person name="Bellec A."/>
            <person name="Berard A."/>
            <person name="Berges H."/>
            <person name="Blanchet N."/>
            <person name="Boniface M.C."/>
            <person name="Brunel D."/>
            <person name="Catrice O."/>
            <person name="Chaidir N."/>
            <person name="Claudel C."/>
            <person name="Donnadieu C."/>
            <person name="Faraut T."/>
            <person name="Fievet G."/>
            <person name="Helmstetter N."/>
            <person name="King M."/>
            <person name="Knapp S.J."/>
            <person name="Lai Z."/>
            <person name="Le Paslier M.C."/>
            <person name="Lippi Y."/>
            <person name="Lorenzon L."/>
            <person name="Mandel J.R."/>
            <person name="Marage G."/>
            <person name="Marchand G."/>
            <person name="Marquand E."/>
            <person name="Bret-Mestries E."/>
            <person name="Morien E."/>
            <person name="Nambeesan S."/>
            <person name="Nguyen T."/>
            <person name="Pegot-Espagnet P."/>
            <person name="Pouilly N."/>
            <person name="Raftis F."/>
            <person name="Sallet E."/>
            <person name="Schiex T."/>
            <person name="Thomas J."/>
            <person name="Vandecasteele C."/>
            <person name="Vares D."/>
            <person name="Vear F."/>
            <person name="Vautrin S."/>
            <person name="Crespi M."/>
            <person name="Mangin B."/>
            <person name="Burke J.M."/>
            <person name="Salse J."/>
            <person name="Munos S."/>
            <person name="Vincourt P."/>
            <person name="Rieseberg L.H."/>
            <person name="Langlade N.B."/>
        </authorList>
    </citation>
    <scope>NUCLEOTIDE SEQUENCE [LARGE SCALE GENOMIC DNA]</scope>
    <source>
        <strain evidence="3">cv. SF193</strain>
    </source>
</reference>
<sequence length="65" mass="7184">MFKVMIILRKNHYCLVCILVSLSLLFSGKHGDETTNAGDQIGDLVNLASMLRFLSTLSLILTKVS</sequence>
<evidence type="ECO:0000313" key="2">
    <source>
        <dbReference type="EMBL" id="OTG05889.1"/>
    </source>
</evidence>
<dbReference type="EMBL" id="CM007901">
    <property type="protein sequence ID" value="OTG05889.1"/>
    <property type="molecule type" value="Genomic_DNA"/>
</dbReference>
<dbReference type="Proteomes" id="UP000215914">
    <property type="component" value="Chromosome 12"/>
</dbReference>
<dbReference type="InParanoid" id="A0A251T509"/>
<proteinExistence type="predicted"/>
<dbReference type="AlphaFoldDB" id="A0A251T509"/>
<organism evidence="2 3">
    <name type="scientific">Helianthus annuus</name>
    <name type="common">Common sunflower</name>
    <dbReference type="NCBI Taxonomy" id="4232"/>
    <lineage>
        <taxon>Eukaryota</taxon>
        <taxon>Viridiplantae</taxon>
        <taxon>Streptophyta</taxon>
        <taxon>Embryophyta</taxon>
        <taxon>Tracheophyta</taxon>
        <taxon>Spermatophyta</taxon>
        <taxon>Magnoliopsida</taxon>
        <taxon>eudicotyledons</taxon>
        <taxon>Gunneridae</taxon>
        <taxon>Pentapetalae</taxon>
        <taxon>asterids</taxon>
        <taxon>campanulids</taxon>
        <taxon>Asterales</taxon>
        <taxon>Asteraceae</taxon>
        <taxon>Asteroideae</taxon>
        <taxon>Heliantheae alliance</taxon>
        <taxon>Heliantheae</taxon>
        <taxon>Helianthus</taxon>
    </lineage>
</organism>